<dbReference type="InterPro" id="IPR004360">
    <property type="entry name" value="Glyas_Fos-R_dOase_dom"/>
</dbReference>
<evidence type="ECO:0000259" key="1">
    <source>
        <dbReference type="Pfam" id="PF00903"/>
    </source>
</evidence>
<dbReference type="PANTHER" id="PTHR34109:SF1">
    <property type="entry name" value="VOC DOMAIN-CONTAINING PROTEIN"/>
    <property type="match status" value="1"/>
</dbReference>
<dbReference type="Proteomes" id="UP000287527">
    <property type="component" value="Unassembled WGS sequence"/>
</dbReference>
<gene>
    <name evidence="2" type="ORF">EPI11_16600</name>
</gene>
<protein>
    <submittedName>
        <fullName evidence="2">VOC family protein</fullName>
    </submittedName>
</protein>
<reference evidence="2 3" key="1">
    <citation type="submission" date="2019-01" db="EMBL/GenBank/DDBJ databases">
        <title>Flavobacterium sp. nov.,isolated from freshwater.</title>
        <authorList>
            <person name="Zhang R."/>
            <person name="Du Z.-J."/>
        </authorList>
    </citation>
    <scope>NUCLEOTIDE SEQUENCE [LARGE SCALE GENOMIC DNA]</scope>
    <source>
        <strain evidence="2 3">1E403</strain>
    </source>
</reference>
<dbReference type="Gene3D" id="3.30.720.120">
    <property type="match status" value="1"/>
</dbReference>
<dbReference type="SUPFAM" id="SSF54593">
    <property type="entry name" value="Glyoxalase/Bleomycin resistance protein/Dihydroxybiphenyl dioxygenase"/>
    <property type="match status" value="1"/>
</dbReference>
<dbReference type="InterPro" id="IPR029068">
    <property type="entry name" value="Glyas_Bleomycin-R_OHBP_Dase"/>
</dbReference>
<dbReference type="AlphaFoldDB" id="A0A3S3QLM9"/>
<feature type="domain" description="Glyoxalase/fosfomycin resistance/dioxygenase" evidence="1">
    <location>
        <begin position="25"/>
        <end position="122"/>
    </location>
</feature>
<evidence type="ECO:0000313" key="2">
    <source>
        <dbReference type="EMBL" id="RWW92024.1"/>
    </source>
</evidence>
<dbReference type="PANTHER" id="PTHR34109">
    <property type="entry name" value="BNAUNNG04460D PROTEIN-RELATED"/>
    <property type="match status" value="1"/>
</dbReference>
<proteinExistence type="predicted"/>
<dbReference type="EMBL" id="SBII01000014">
    <property type="protein sequence ID" value="RWW92024.1"/>
    <property type="molecule type" value="Genomic_DNA"/>
</dbReference>
<evidence type="ECO:0000313" key="3">
    <source>
        <dbReference type="Proteomes" id="UP000287527"/>
    </source>
</evidence>
<accession>A0A3S3QLM9</accession>
<keyword evidence="3" id="KW-1185">Reference proteome</keyword>
<dbReference type="RefSeq" id="WP_128391112.1">
    <property type="nucleotide sequence ID" value="NZ_SBII01000014.1"/>
</dbReference>
<dbReference type="Gene3D" id="3.30.720.110">
    <property type="match status" value="1"/>
</dbReference>
<organism evidence="2 3">
    <name type="scientific">Flavobacterium cerinum</name>
    <dbReference type="NCBI Taxonomy" id="2502784"/>
    <lineage>
        <taxon>Bacteria</taxon>
        <taxon>Pseudomonadati</taxon>
        <taxon>Bacteroidota</taxon>
        <taxon>Flavobacteriia</taxon>
        <taxon>Flavobacteriales</taxon>
        <taxon>Flavobacteriaceae</taxon>
        <taxon>Flavobacterium</taxon>
    </lineage>
</organism>
<dbReference type="Pfam" id="PF00903">
    <property type="entry name" value="Glyoxalase"/>
    <property type="match status" value="1"/>
</dbReference>
<sequence length="128" mass="14767">MKIPPHYLPVMPYLILDKSAEFLQYTKKVFGAREQMIVPDGDDPNRQIMHGEIKINDAVIMFAQSTDTWKQKPAGMFLFVEDVDRIYNAGIEQGGTSLQKPERKEYGYAAGFEDPFGNQWWITEAEYL</sequence>
<name>A0A3S3QLM9_9FLAO</name>
<dbReference type="OrthoDB" id="9795306at2"/>
<comment type="caution">
    <text evidence="2">The sequence shown here is derived from an EMBL/GenBank/DDBJ whole genome shotgun (WGS) entry which is preliminary data.</text>
</comment>